<keyword evidence="2" id="KW-1185">Reference proteome</keyword>
<proteinExistence type="predicted"/>
<accession>A0A4Y2F2M6</accession>
<evidence type="ECO:0000313" key="1">
    <source>
        <dbReference type="EMBL" id="GBM35780.1"/>
    </source>
</evidence>
<gene>
    <name evidence="1" type="ORF">AVEN_65941_1</name>
</gene>
<reference evidence="1 2" key="1">
    <citation type="journal article" date="2019" name="Sci. Rep.">
        <title>Orb-weaving spider Araneus ventricosus genome elucidates the spidroin gene catalogue.</title>
        <authorList>
            <person name="Kono N."/>
            <person name="Nakamura H."/>
            <person name="Ohtoshi R."/>
            <person name="Moran D.A.P."/>
            <person name="Shinohara A."/>
            <person name="Yoshida Y."/>
            <person name="Fujiwara M."/>
            <person name="Mori M."/>
            <person name="Tomita M."/>
            <person name="Arakawa K."/>
        </authorList>
    </citation>
    <scope>NUCLEOTIDE SEQUENCE [LARGE SCALE GENOMIC DNA]</scope>
</reference>
<dbReference type="EMBL" id="BGPR01094708">
    <property type="protein sequence ID" value="GBM35780.1"/>
    <property type="molecule type" value="Genomic_DNA"/>
</dbReference>
<comment type="caution">
    <text evidence="1">The sequence shown here is derived from an EMBL/GenBank/DDBJ whole genome shotgun (WGS) entry which is preliminary data.</text>
</comment>
<organism evidence="1 2">
    <name type="scientific">Araneus ventricosus</name>
    <name type="common">Orbweaver spider</name>
    <name type="synonym">Epeira ventricosa</name>
    <dbReference type="NCBI Taxonomy" id="182803"/>
    <lineage>
        <taxon>Eukaryota</taxon>
        <taxon>Metazoa</taxon>
        <taxon>Ecdysozoa</taxon>
        <taxon>Arthropoda</taxon>
        <taxon>Chelicerata</taxon>
        <taxon>Arachnida</taxon>
        <taxon>Araneae</taxon>
        <taxon>Araneomorphae</taxon>
        <taxon>Entelegynae</taxon>
        <taxon>Araneoidea</taxon>
        <taxon>Araneidae</taxon>
        <taxon>Araneus</taxon>
    </lineage>
</organism>
<protein>
    <submittedName>
        <fullName evidence="1">Uncharacterized protein</fullName>
    </submittedName>
</protein>
<evidence type="ECO:0000313" key="2">
    <source>
        <dbReference type="Proteomes" id="UP000499080"/>
    </source>
</evidence>
<sequence>MHREPAALMDESPLRDRENFVLPWLALANVSPQTAFVPDFCILCHFTQRSHNYANINAIDPQPPLHLRRLINFFCRLNKTGNNNKAMTIKSWKIVSL</sequence>
<name>A0A4Y2F2M6_ARAVE</name>
<dbReference type="Proteomes" id="UP000499080">
    <property type="component" value="Unassembled WGS sequence"/>
</dbReference>
<dbReference type="AlphaFoldDB" id="A0A4Y2F2M6"/>